<dbReference type="SUPFAM" id="SSF47862">
    <property type="entry name" value="Saposin"/>
    <property type="match status" value="1"/>
</dbReference>
<reference evidence="4" key="1">
    <citation type="submission" date="2023-06" db="EMBL/GenBank/DDBJ databases">
        <authorList>
            <person name="Delattre M."/>
        </authorList>
    </citation>
    <scope>NUCLEOTIDE SEQUENCE</scope>
    <source>
        <strain evidence="4">AF72</strain>
    </source>
</reference>
<dbReference type="InterPro" id="IPR008139">
    <property type="entry name" value="SaposinB_dom"/>
</dbReference>
<dbReference type="Pfam" id="PF05184">
    <property type="entry name" value="SapB_1"/>
    <property type="match status" value="1"/>
</dbReference>
<accession>A0AA36CIS6</accession>
<comment type="caution">
    <text evidence="4">The sequence shown here is derived from an EMBL/GenBank/DDBJ whole genome shotgun (WGS) entry which is preliminary data.</text>
</comment>
<feature type="signal peptide" evidence="2">
    <location>
        <begin position="1"/>
        <end position="17"/>
    </location>
</feature>
<proteinExistence type="predicted"/>
<dbReference type="AlphaFoldDB" id="A0AA36CIS6"/>
<feature type="non-terminal residue" evidence="4">
    <location>
        <position position="196"/>
    </location>
</feature>
<feature type="chain" id="PRO_5041425073" description="Saposin B-type domain-containing protein" evidence="2">
    <location>
        <begin position="18"/>
        <end position="196"/>
    </location>
</feature>
<dbReference type="PANTHER" id="PTHR11480">
    <property type="entry name" value="SAPOSIN-RELATED"/>
    <property type="match status" value="1"/>
</dbReference>
<dbReference type="InterPro" id="IPR011001">
    <property type="entry name" value="Saposin-like"/>
</dbReference>
<feature type="domain" description="Saposin B-type" evidence="3">
    <location>
        <begin position="11"/>
        <end position="92"/>
    </location>
</feature>
<dbReference type="InterPro" id="IPR051428">
    <property type="entry name" value="Sphingo_Act-Surfact_Prot"/>
</dbReference>
<feature type="domain" description="Saposin B-type" evidence="3">
    <location>
        <begin position="110"/>
        <end position="191"/>
    </location>
</feature>
<dbReference type="EMBL" id="CATQJA010002001">
    <property type="protein sequence ID" value="CAJ0569313.1"/>
    <property type="molecule type" value="Genomic_DNA"/>
</dbReference>
<gene>
    <name evidence="4" type="ORF">MSPICULIGERA_LOCUS7796</name>
</gene>
<dbReference type="SMART" id="SM00741">
    <property type="entry name" value="SapB"/>
    <property type="match status" value="2"/>
</dbReference>
<organism evidence="4 5">
    <name type="scientific">Mesorhabditis spiculigera</name>
    <dbReference type="NCBI Taxonomy" id="96644"/>
    <lineage>
        <taxon>Eukaryota</taxon>
        <taxon>Metazoa</taxon>
        <taxon>Ecdysozoa</taxon>
        <taxon>Nematoda</taxon>
        <taxon>Chromadorea</taxon>
        <taxon>Rhabditida</taxon>
        <taxon>Rhabditina</taxon>
        <taxon>Rhabditomorpha</taxon>
        <taxon>Rhabditoidea</taxon>
        <taxon>Rhabditidae</taxon>
        <taxon>Mesorhabditinae</taxon>
        <taxon>Mesorhabditis</taxon>
    </lineage>
</organism>
<keyword evidence="2" id="KW-0732">Signal</keyword>
<name>A0AA36CIS6_9BILA</name>
<protein>
    <recommendedName>
        <fullName evidence="3">Saposin B-type domain-containing protein</fullName>
    </recommendedName>
</protein>
<sequence>MHGLGFVLLVTIGIAAACERIVAAVEAEATTQIDTEVRKYINIMCDKVPFENIKKQCLKTLNGLIDQLVVYIKDRKAPKVACKAVGLCKGGQSTSQSLPIATETEKAIEESMLCWACELVVQEIEEMVAPVIETEIGKAINNACSKLWFDMLKAKCVTVLTALAADLAQYIADHQAPKVACKAVGLCKGGQFCLPN</sequence>
<dbReference type="PROSITE" id="PS50015">
    <property type="entry name" value="SAP_B"/>
    <property type="match status" value="2"/>
</dbReference>
<dbReference type="GO" id="GO:0006629">
    <property type="term" value="P:lipid metabolic process"/>
    <property type="evidence" value="ECO:0007669"/>
    <property type="project" value="InterPro"/>
</dbReference>
<dbReference type="Proteomes" id="UP001177023">
    <property type="component" value="Unassembled WGS sequence"/>
</dbReference>
<evidence type="ECO:0000256" key="1">
    <source>
        <dbReference type="ARBA" id="ARBA00023157"/>
    </source>
</evidence>
<keyword evidence="5" id="KW-1185">Reference proteome</keyword>
<dbReference type="Gene3D" id="1.10.225.10">
    <property type="entry name" value="Saposin-like"/>
    <property type="match status" value="2"/>
</dbReference>
<evidence type="ECO:0000313" key="4">
    <source>
        <dbReference type="EMBL" id="CAJ0569313.1"/>
    </source>
</evidence>
<dbReference type="InterPro" id="IPR007856">
    <property type="entry name" value="SapB_1"/>
</dbReference>
<keyword evidence="1" id="KW-1015">Disulfide bond</keyword>
<evidence type="ECO:0000256" key="2">
    <source>
        <dbReference type="SAM" id="SignalP"/>
    </source>
</evidence>
<evidence type="ECO:0000313" key="5">
    <source>
        <dbReference type="Proteomes" id="UP001177023"/>
    </source>
</evidence>
<evidence type="ECO:0000259" key="3">
    <source>
        <dbReference type="PROSITE" id="PS50015"/>
    </source>
</evidence>